<dbReference type="Proteomes" id="UP000430670">
    <property type="component" value="Unassembled WGS sequence"/>
</dbReference>
<protein>
    <submittedName>
        <fullName evidence="2">Zinc ribbon domain-containing protein</fullName>
    </submittedName>
</protein>
<dbReference type="SMART" id="SM00834">
    <property type="entry name" value="CxxC_CXXC_SSSS"/>
    <property type="match status" value="1"/>
</dbReference>
<dbReference type="NCBIfam" id="TIGR02605">
    <property type="entry name" value="CxxC_CxxC_SSSS"/>
    <property type="match status" value="1"/>
</dbReference>
<dbReference type="Pfam" id="PF09723">
    <property type="entry name" value="Zn_ribbon_8"/>
    <property type="match status" value="1"/>
</dbReference>
<gene>
    <name evidence="2" type="ORF">GJ688_17490</name>
</gene>
<comment type="caution">
    <text evidence="2">The sequence shown here is derived from an EMBL/GenBank/DDBJ whole genome shotgun (WGS) entry which is preliminary data.</text>
</comment>
<accession>A0A6I3SPB6</accession>
<evidence type="ECO:0000313" key="2">
    <source>
        <dbReference type="EMBL" id="MTV50729.1"/>
    </source>
</evidence>
<reference evidence="2 3" key="1">
    <citation type="submission" date="2019-11" db="EMBL/GenBank/DDBJ databases">
        <title>Whole-genome sequence of a the green, strictly anaerobic photosynthetic bacterium Heliobacillus mobilis DSM 6151.</title>
        <authorList>
            <person name="Kyndt J.A."/>
            <person name="Meyer T.E."/>
        </authorList>
    </citation>
    <scope>NUCLEOTIDE SEQUENCE [LARGE SCALE GENOMIC DNA]</scope>
    <source>
        <strain evidence="2 3">DSM 6151</strain>
    </source>
</reference>
<organism evidence="2 3">
    <name type="scientific">Heliobacterium mobile</name>
    <name type="common">Heliobacillus mobilis</name>
    <dbReference type="NCBI Taxonomy" id="28064"/>
    <lineage>
        <taxon>Bacteria</taxon>
        <taxon>Bacillati</taxon>
        <taxon>Bacillota</taxon>
        <taxon>Clostridia</taxon>
        <taxon>Eubacteriales</taxon>
        <taxon>Heliobacteriaceae</taxon>
        <taxon>Heliobacterium</taxon>
    </lineage>
</organism>
<keyword evidence="3" id="KW-1185">Reference proteome</keyword>
<dbReference type="EMBL" id="WNKU01000033">
    <property type="protein sequence ID" value="MTV50729.1"/>
    <property type="molecule type" value="Genomic_DNA"/>
</dbReference>
<dbReference type="InterPro" id="IPR013429">
    <property type="entry name" value="Regulatory_FmdB_Zinc_ribbon"/>
</dbReference>
<feature type="domain" description="Putative regulatory protein FmdB zinc ribbon" evidence="1">
    <location>
        <begin position="12"/>
        <end position="52"/>
    </location>
</feature>
<proteinExistence type="predicted"/>
<evidence type="ECO:0000259" key="1">
    <source>
        <dbReference type="SMART" id="SM00834"/>
    </source>
</evidence>
<name>A0A6I3SPB6_HELMO</name>
<sequence length="89" mass="9248">MIRTKSEESPVPTYDFECTHCGHRFSEMVAYSKRSEVPCPECGKADAKIRLTGFFVGKSSPKSPCGPGGCSLPSPSGCPGAGCGCPGAM</sequence>
<dbReference type="AlphaFoldDB" id="A0A6I3SPB6"/>
<evidence type="ECO:0000313" key="3">
    <source>
        <dbReference type="Proteomes" id="UP000430670"/>
    </source>
</evidence>